<accession>A0A1S7U6P8</accession>
<keyword evidence="2" id="KW-1185">Reference proteome</keyword>
<gene>
    <name evidence="1" type="ORF">AGR7A_pAt10009</name>
</gene>
<organism evidence="1 2">
    <name type="scientific">Agrobacterium deltaense NCPPB 1641</name>
    <dbReference type="NCBI Taxonomy" id="1183425"/>
    <lineage>
        <taxon>Bacteria</taxon>
        <taxon>Pseudomonadati</taxon>
        <taxon>Pseudomonadota</taxon>
        <taxon>Alphaproteobacteria</taxon>
        <taxon>Hyphomicrobiales</taxon>
        <taxon>Rhizobiaceae</taxon>
        <taxon>Rhizobium/Agrobacterium group</taxon>
        <taxon>Agrobacterium</taxon>
    </lineage>
</organism>
<protein>
    <submittedName>
        <fullName evidence="1">Uncharacterized protein</fullName>
    </submittedName>
</protein>
<name>A0A1S7U6P8_9HYPH</name>
<comment type="caution">
    <text evidence="1">The sequence shown here is derived from an EMBL/GenBank/DDBJ whole genome shotgun (WGS) entry which is preliminary data.</text>
</comment>
<reference evidence="1" key="1">
    <citation type="submission" date="2016-01" db="EMBL/GenBank/DDBJ databases">
        <authorList>
            <person name="Regsiter A."/>
            <person name="william w."/>
        </authorList>
    </citation>
    <scope>NUCLEOTIDE SEQUENCE</scope>
    <source>
        <strain evidence="1">NCPPB 1641</strain>
    </source>
</reference>
<dbReference type="Proteomes" id="UP000192140">
    <property type="component" value="Unassembled WGS sequence"/>
</dbReference>
<dbReference type="AlphaFoldDB" id="A0A1S7U6P8"/>
<proteinExistence type="predicted"/>
<sequence>MSFALKRWIERRSPCRKVRPPRCLMVVAPGLEKGSREGALATVAVLVARDCAISVFDATINRKIA</sequence>
<evidence type="ECO:0000313" key="1">
    <source>
        <dbReference type="EMBL" id="CVI62590.1"/>
    </source>
</evidence>
<evidence type="ECO:0000313" key="2">
    <source>
        <dbReference type="Proteomes" id="UP000192140"/>
    </source>
</evidence>
<dbReference type="EMBL" id="FCNP01000048">
    <property type="protein sequence ID" value="CVI62590.1"/>
    <property type="molecule type" value="Genomic_DNA"/>
</dbReference>